<comment type="caution">
    <text evidence="2">The sequence shown here is derived from an EMBL/GenBank/DDBJ whole genome shotgun (WGS) entry which is preliminary data.</text>
</comment>
<sequence length="238" mass="26862">MKTYKTIILIICIILAIIGFLMMAAFKSYNACEYAGSSINFIKIQTETALNSKSHTMMKFFSGKALKSMKATKSNFNECGCLTADRHLTFVEQNLLFAMRAPQLLKSKQHLLIVLSGVNESIELLEDFENDVSYYGESILTLNTKTNIELQGGVAFLPKAKEKELQVEASLEEFQKSISKVVNEVECEEAFRFISNIHNEAKNKITFENLSDSKKFYHTRVMEIAQKALVELEGCPAK</sequence>
<dbReference type="RefSeq" id="WP_168553140.1">
    <property type="nucleotide sequence ID" value="NZ_JAAWWL010000002.1"/>
</dbReference>
<organism evidence="2 3">
    <name type="scientific">Croceivirga thetidis</name>
    <dbReference type="NCBI Taxonomy" id="2721623"/>
    <lineage>
        <taxon>Bacteria</taxon>
        <taxon>Pseudomonadati</taxon>
        <taxon>Bacteroidota</taxon>
        <taxon>Flavobacteriia</taxon>
        <taxon>Flavobacteriales</taxon>
        <taxon>Flavobacteriaceae</taxon>
        <taxon>Croceivirga</taxon>
    </lineage>
</organism>
<accession>A0ABX1GW82</accession>
<keyword evidence="3" id="KW-1185">Reference proteome</keyword>
<keyword evidence="1" id="KW-0472">Membrane</keyword>
<evidence type="ECO:0000313" key="2">
    <source>
        <dbReference type="EMBL" id="NKI32982.1"/>
    </source>
</evidence>
<feature type="transmembrane region" description="Helical" evidence="1">
    <location>
        <begin position="7"/>
        <end position="26"/>
    </location>
</feature>
<keyword evidence="1" id="KW-0812">Transmembrane</keyword>
<name>A0ABX1GW82_9FLAO</name>
<reference evidence="2 3" key="1">
    <citation type="submission" date="2020-04" db="EMBL/GenBank/DDBJ databases">
        <authorList>
            <person name="Yoon J."/>
        </authorList>
    </citation>
    <scope>NUCLEOTIDE SEQUENCE [LARGE SCALE GENOMIC DNA]</scope>
    <source>
        <strain evidence="2 3">DJ-13</strain>
    </source>
</reference>
<gene>
    <name evidence="2" type="ORF">HCU67_13575</name>
</gene>
<dbReference type="Proteomes" id="UP000718451">
    <property type="component" value="Unassembled WGS sequence"/>
</dbReference>
<proteinExistence type="predicted"/>
<protein>
    <submittedName>
        <fullName evidence="2">Uncharacterized protein</fullName>
    </submittedName>
</protein>
<keyword evidence="1" id="KW-1133">Transmembrane helix</keyword>
<evidence type="ECO:0000256" key="1">
    <source>
        <dbReference type="SAM" id="Phobius"/>
    </source>
</evidence>
<dbReference type="EMBL" id="JAAWWL010000002">
    <property type="protein sequence ID" value="NKI32982.1"/>
    <property type="molecule type" value="Genomic_DNA"/>
</dbReference>
<evidence type="ECO:0000313" key="3">
    <source>
        <dbReference type="Proteomes" id="UP000718451"/>
    </source>
</evidence>